<dbReference type="EMBL" id="QKYT01000240">
    <property type="protein sequence ID" value="RIA88917.1"/>
    <property type="molecule type" value="Genomic_DNA"/>
</dbReference>
<dbReference type="AlphaFoldDB" id="A0A397SYM4"/>
<dbReference type="OrthoDB" id="10255738at2759"/>
<organism evidence="1 2">
    <name type="scientific">Glomus cerebriforme</name>
    <dbReference type="NCBI Taxonomy" id="658196"/>
    <lineage>
        <taxon>Eukaryota</taxon>
        <taxon>Fungi</taxon>
        <taxon>Fungi incertae sedis</taxon>
        <taxon>Mucoromycota</taxon>
        <taxon>Glomeromycotina</taxon>
        <taxon>Glomeromycetes</taxon>
        <taxon>Glomerales</taxon>
        <taxon>Glomeraceae</taxon>
        <taxon>Glomus</taxon>
    </lineage>
</organism>
<name>A0A397SYM4_9GLOM</name>
<evidence type="ECO:0000313" key="1">
    <source>
        <dbReference type="EMBL" id="RIA88917.1"/>
    </source>
</evidence>
<protein>
    <submittedName>
        <fullName evidence="1">Uncharacterized protein</fullName>
    </submittedName>
</protein>
<accession>A0A397SYM4</accession>
<comment type="caution">
    <text evidence="1">The sequence shown here is derived from an EMBL/GenBank/DDBJ whole genome shotgun (WGS) entry which is preliminary data.</text>
</comment>
<keyword evidence="2" id="KW-1185">Reference proteome</keyword>
<proteinExistence type="predicted"/>
<dbReference type="Proteomes" id="UP000265703">
    <property type="component" value="Unassembled WGS sequence"/>
</dbReference>
<gene>
    <name evidence="1" type="ORF">C1645_825596</name>
</gene>
<sequence length="99" mass="12143">MLNALDLKFNPKGEFKEFLDRITEYADDRFLFEGREFLSRKDLDQYADRNWNMIFNIWDKELLLCYSNMMDGMYIISRGDSTWGPMESKEKWQEREYEL</sequence>
<evidence type="ECO:0000313" key="2">
    <source>
        <dbReference type="Proteomes" id="UP000265703"/>
    </source>
</evidence>
<reference evidence="1 2" key="1">
    <citation type="submission" date="2018-06" db="EMBL/GenBank/DDBJ databases">
        <title>Comparative genomics reveals the genomic features of Rhizophagus irregularis, R. cerebriforme, R. diaphanum and Gigaspora rosea, and their symbiotic lifestyle signature.</title>
        <authorList>
            <person name="Morin E."/>
            <person name="San Clemente H."/>
            <person name="Chen E.C.H."/>
            <person name="De La Providencia I."/>
            <person name="Hainaut M."/>
            <person name="Kuo A."/>
            <person name="Kohler A."/>
            <person name="Murat C."/>
            <person name="Tang N."/>
            <person name="Roy S."/>
            <person name="Loubradou J."/>
            <person name="Henrissat B."/>
            <person name="Grigoriev I.V."/>
            <person name="Corradi N."/>
            <person name="Roux C."/>
            <person name="Martin F.M."/>
        </authorList>
    </citation>
    <scope>NUCLEOTIDE SEQUENCE [LARGE SCALE GENOMIC DNA]</scope>
    <source>
        <strain evidence="1 2">DAOM 227022</strain>
    </source>
</reference>